<proteinExistence type="predicted"/>
<feature type="signal peptide" evidence="1">
    <location>
        <begin position="1"/>
        <end position="27"/>
    </location>
</feature>
<gene>
    <name evidence="2" type="ORF">P0Y53_03680</name>
</gene>
<protein>
    <submittedName>
        <fullName evidence="2">DUF4251 domain-containing protein</fullName>
    </submittedName>
</protein>
<evidence type="ECO:0000313" key="2">
    <source>
        <dbReference type="EMBL" id="WEK36591.1"/>
    </source>
</evidence>
<dbReference type="EMBL" id="CP119311">
    <property type="protein sequence ID" value="WEK36591.1"/>
    <property type="molecule type" value="Genomic_DNA"/>
</dbReference>
<keyword evidence="1" id="KW-0732">Signal</keyword>
<dbReference type="InterPro" id="IPR025347">
    <property type="entry name" value="DUF4251"/>
</dbReference>
<dbReference type="Proteomes" id="UP001220610">
    <property type="component" value="Chromosome"/>
</dbReference>
<accession>A0AAJ6BIU1</accession>
<reference evidence="2" key="1">
    <citation type="submission" date="2023-03" db="EMBL/GenBank/DDBJ databases">
        <title>Andean soil-derived lignocellulolytic bacterial consortium as a source of novel taxa and putative plastic-active enzymes.</title>
        <authorList>
            <person name="Diaz-Garcia L."/>
            <person name="Chuvochina M."/>
            <person name="Feuerriegel G."/>
            <person name="Bunk B."/>
            <person name="Sproer C."/>
            <person name="Streit W.R."/>
            <person name="Rodriguez L.M."/>
            <person name="Overmann J."/>
            <person name="Jimenez D.J."/>
        </authorList>
    </citation>
    <scope>NUCLEOTIDE SEQUENCE</scope>
    <source>
        <strain evidence="2">MAG 7</strain>
    </source>
</reference>
<evidence type="ECO:0000256" key="1">
    <source>
        <dbReference type="SAM" id="SignalP"/>
    </source>
</evidence>
<feature type="chain" id="PRO_5042487942" evidence="1">
    <location>
        <begin position="28"/>
        <end position="171"/>
    </location>
</feature>
<organism evidence="2 3">
    <name type="scientific">Candidatus Pseudobacter hemicellulosilyticus</name>
    <dbReference type="NCBI Taxonomy" id="3121375"/>
    <lineage>
        <taxon>Bacteria</taxon>
        <taxon>Pseudomonadati</taxon>
        <taxon>Bacteroidota</taxon>
        <taxon>Chitinophagia</taxon>
        <taxon>Chitinophagales</taxon>
        <taxon>Chitinophagaceae</taxon>
        <taxon>Pseudobacter</taxon>
    </lineage>
</organism>
<sequence length="171" mass="19052">MKTLFTISKGLLLLLLLGSISPVTVQAQTKKEKKAQKAAEVKELVDSRTYIFTPQTMLPASGRSRQVTPDFEFRVLGDSIVSYLPYFGRAFSAPINPNQGGLTFRSTDFDYTLADAKKGGWDITIRPKDVPDVQRIQLSIQESGYAYMQVISTNRQPIAFNGILSARTDRN</sequence>
<dbReference type="AlphaFoldDB" id="A0AAJ6BIU1"/>
<evidence type="ECO:0000313" key="3">
    <source>
        <dbReference type="Proteomes" id="UP001220610"/>
    </source>
</evidence>
<dbReference type="Pfam" id="PF14059">
    <property type="entry name" value="DUF4251"/>
    <property type="match status" value="1"/>
</dbReference>
<name>A0AAJ6BIU1_9BACT</name>
<dbReference type="Gene3D" id="2.40.128.410">
    <property type="match status" value="1"/>
</dbReference>